<comment type="function">
    <text evidence="5">Attaches a formyl group to the free amino group of methionyl-tRNA(fMet). The formyl group appears to play a dual role in the initiator identity of N-formylmethionyl-tRNA by promoting its recognition by IF2 and preventing the misappropriation of this tRNA by the elongation apparatus.</text>
</comment>
<dbReference type="GO" id="GO:0004479">
    <property type="term" value="F:methionyl-tRNA formyltransferase activity"/>
    <property type="evidence" value="ECO:0007669"/>
    <property type="project" value="UniProtKB-UniRule"/>
</dbReference>
<proteinExistence type="inferred from homology"/>
<feature type="domain" description="Formyl transferase N-terminal" evidence="6">
    <location>
        <begin position="1"/>
        <end position="179"/>
    </location>
</feature>
<dbReference type="Pfam" id="PF02911">
    <property type="entry name" value="Formyl_trans_C"/>
    <property type="match status" value="1"/>
</dbReference>
<protein>
    <recommendedName>
        <fullName evidence="2 5">Methionyl-tRNA formyltransferase</fullName>
        <ecNumber evidence="2 5">2.1.2.9</ecNumber>
    </recommendedName>
</protein>
<evidence type="ECO:0000256" key="3">
    <source>
        <dbReference type="ARBA" id="ARBA00022679"/>
    </source>
</evidence>
<dbReference type="CDD" id="cd08704">
    <property type="entry name" value="Met_tRNA_FMT_C"/>
    <property type="match status" value="1"/>
</dbReference>
<evidence type="ECO:0000313" key="8">
    <source>
        <dbReference type="EMBL" id="PTQ10137.1"/>
    </source>
</evidence>
<dbReference type="HAMAP" id="MF_00182">
    <property type="entry name" value="Formyl_trans"/>
    <property type="match status" value="1"/>
</dbReference>
<dbReference type="Proteomes" id="UP000244162">
    <property type="component" value="Unassembled WGS sequence"/>
</dbReference>
<dbReference type="PANTHER" id="PTHR11138:SF5">
    <property type="entry name" value="METHIONYL-TRNA FORMYLTRANSFERASE, MITOCHONDRIAL"/>
    <property type="match status" value="1"/>
</dbReference>
<sequence>MRLAFMGTPDFAVPTLDALVDAGHEIAAVYTQPPRPAGRGKAPMPSPVQRRAEALGLEVRSPVSLRDAEAQIAFAALDLDAAIVAAYGLILPRPILEAPRFGCLNVHGSLLPRWRGAAPVQRAILAGDALTGVTIMQMERGLDTGPMLATVETPVDGKTAGELTTELAASGAKLMAEVLADLPAYPPVIQPEEGVTYAAKIDKAESRLDFAASAAQVERQIRAFNPAPGAWFELAGERFRVHSAIATDADGEPATTLDAHLTIACGKGAIRPLLIQRAGRGIMTPAELLRGYPIPAGTRLA</sequence>
<dbReference type="OrthoDB" id="9802815at2"/>
<accession>A0A2T5FWH8</accession>
<dbReference type="EMBL" id="NWBU01000010">
    <property type="protein sequence ID" value="PTQ10137.1"/>
    <property type="molecule type" value="Genomic_DNA"/>
</dbReference>
<keyword evidence="3 5" id="KW-0808">Transferase</keyword>
<keyword evidence="9" id="KW-1185">Reference proteome</keyword>
<dbReference type="InterPro" id="IPR036477">
    <property type="entry name" value="Formyl_transf_N_sf"/>
</dbReference>
<dbReference type="AlphaFoldDB" id="A0A2T5FWH8"/>
<evidence type="ECO:0000313" key="9">
    <source>
        <dbReference type="Proteomes" id="UP000244162"/>
    </source>
</evidence>
<dbReference type="PANTHER" id="PTHR11138">
    <property type="entry name" value="METHIONYL-TRNA FORMYLTRANSFERASE"/>
    <property type="match status" value="1"/>
</dbReference>
<name>A0A2T5FWH8_9SPHN</name>
<dbReference type="EC" id="2.1.2.9" evidence="2 5"/>
<evidence type="ECO:0000256" key="4">
    <source>
        <dbReference type="ARBA" id="ARBA00022917"/>
    </source>
</evidence>
<gene>
    <name evidence="5" type="primary">fmt</name>
    <name evidence="8" type="ORF">CLG96_13500</name>
</gene>
<dbReference type="InterPro" id="IPR002376">
    <property type="entry name" value="Formyl_transf_N"/>
</dbReference>
<organism evidence="8 9">
    <name type="scientific">Sphingomonas oleivorans</name>
    <dbReference type="NCBI Taxonomy" id="1735121"/>
    <lineage>
        <taxon>Bacteria</taxon>
        <taxon>Pseudomonadati</taxon>
        <taxon>Pseudomonadota</taxon>
        <taxon>Alphaproteobacteria</taxon>
        <taxon>Sphingomonadales</taxon>
        <taxon>Sphingomonadaceae</taxon>
        <taxon>Sphingomonas</taxon>
    </lineage>
</organism>
<dbReference type="CDD" id="cd08646">
    <property type="entry name" value="FMT_core_Met-tRNA-FMT_N"/>
    <property type="match status" value="1"/>
</dbReference>
<evidence type="ECO:0000256" key="2">
    <source>
        <dbReference type="ARBA" id="ARBA00012261"/>
    </source>
</evidence>
<evidence type="ECO:0000259" key="7">
    <source>
        <dbReference type="Pfam" id="PF02911"/>
    </source>
</evidence>
<comment type="caution">
    <text evidence="8">The sequence shown here is derived from an EMBL/GenBank/DDBJ whole genome shotgun (WGS) entry which is preliminary data.</text>
</comment>
<comment type="catalytic activity">
    <reaction evidence="5">
        <text>L-methionyl-tRNA(fMet) + (6R)-10-formyltetrahydrofolate = N-formyl-L-methionyl-tRNA(fMet) + (6S)-5,6,7,8-tetrahydrofolate + H(+)</text>
        <dbReference type="Rhea" id="RHEA:24380"/>
        <dbReference type="Rhea" id="RHEA-COMP:9952"/>
        <dbReference type="Rhea" id="RHEA-COMP:9953"/>
        <dbReference type="ChEBI" id="CHEBI:15378"/>
        <dbReference type="ChEBI" id="CHEBI:57453"/>
        <dbReference type="ChEBI" id="CHEBI:78530"/>
        <dbReference type="ChEBI" id="CHEBI:78844"/>
        <dbReference type="ChEBI" id="CHEBI:195366"/>
        <dbReference type="EC" id="2.1.2.9"/>
    </reaction>
</comment>
<dbReference type="GO" id="GO:0005829">
    <property type="term" value="C:cytosol"/>
    <property type="evidence" value="ECO:0007669"/>
    <property type="project" value="TreeGrafter"/>
</dbReference>
<evidence type="ECO:0000256" key="5">
    <source>
        <dbReference type="HAMAP-Rule" id="MF_00182"/>
    </source>
</evidence>
<comment type="similarity">
    <text evidence="1 5">Belongs to the Fmt family.</text>
</comment>
<dbReference type="SUPFAM" id="SSF53328">
    <property type="entry name" value="Formyltransferase"/>
    <property type="match status" value="1"/>
</dbReference>
<evidence type="ECO:0000256" key="1">
    <source>
        <dbReference type="ARBA" id="ARBA00010699"/>
    </source>
</evidence>
<evidence type="ECO:0000259" key="6">
    <source>
        <dbReference type="Pfam" id="PF00551"/>
    </source>
</evidence>
<feature type="domain" description="Formyl transferase C-terminal" evidence="7">
    <location>
        <begin position="200"/>
        <end position="292"/>
    </location>
</feature>
<dbReference type="InterPro" id="IPR044135">
    <property type="entry name" value="Met-tRNA-FMT_C"/>
</dbReference>
<dbReference type="InterPro" id="IPR041711">
    <property type="entry name" value="Met-tRNA-FMT_N"/>
</dbReference>
<dbReference type="InterPro" id="IPR005794">
    <property type="entry name" value="Fmt"/>
</dbReference>
<dbReference type="Gene3D" id="3.40.50.12230">
    <property type="match status" value="1"/>
</dbReference>
<dbReference type="NCBIfam" id="TIGR00460">
    <property type="entry name" value="fmt"/>
    <property type="match status" value="1"/>
</dbReference>
<dbReference type="Pfam" id="PF00551">
    <property type="entry name" value="Formyl_trans_N"/>
    <property type="match status" value="1"/>
</dbReference>
<dbReference type="RefSeq" id="WP_107968486.1">
    <property type="nucleotide sequence ID" value="NZ_NWBU01000010.1"/>
</dbReference>
<dbReference type="InterPro" id="IPR005793">
    <property type="entry name" value="Formyl_trans_C"/>
</dbReference>
<feature type="binding site" evidence="5">
    <location>
        <begin position="109"/>
        <end position="112"/>
    </location>
    <ligand>
        <name>(6S)-5,6,7,8-tetrahydrofolate</name>
        <dbReference type="ChEBI" id="CHEBI:57453"/>
    </ligand>
</feature>
<dbReference type="SUPFAM" id="SSF50486">
    <property type="entry name" value="FMT C-terminal domain-like"/>
    <property type="match status" value="1"/>
</dbReference>
<keyword evidence="4 5" id="KW-0648">Protein biosynthesis</keyword>
<reference evidence="8 9" key="1">
    <citation type="submission" date="2017-09" db="EMBL/GenBank/DDBJ databases">
        <title>Sphingomonas panjinensis sp.nov., isolated from oil-contaminated soil.</title>
        <authorList>
            <person name="Wang L."/>
            <person name="Chen L."/>
        </authorList>
    </citation>
    <scope>NUCLEOTIDE SEQUENCE [LARGE SCALE GENOMIC DNA]</scope>
    <source>
        <strain evidence="8 9">FW-11</strain>
    </source>
</reference>
<dbReference type="InterPro" id="IPR011034">
    <property type="entry name" value="Formyl_transferase-like_C_sf"/>
</dbReference>